<dbReference type="InterPro" id="IPR002656">
    <property type="entry name" value="Acyl_transf_3_dom"/>
</dbReference>
<proteinExistence type="predicted"/>
<accession>A0ABX7P2C9</accession>
<dbReference type="PANTHER" id="PTHR23028:SF53">
    <property type="entry name" value="ACYL_TRANSF_3 DOMAIN-CONTAINING PROTEIN"/>
    <property type="match status" value="1"/>
</dbReference>
<feature type="transmembrane region" description="Helical" evidence="1">
    <location>
        <begin position="186"/>
        <end position="203"/>
    </location>
</feature>
<dbReference type="InterPro" id="IPR050879">
    <property type="entry name" value="Acyltransferase_3"/>
</dbReference>
<feature type="transmembrane region" description="Helical" evidence="1">
    <location>
        <begin position="312"/>
        <end position="330"/>
    </location>
</feature>
<feature type="transmembrane region" description="Helical" evidence="1">
    <location>
        <begin position="56"/>
        <end position="76"/>
    </location>
</feature>
<evidence type="ECO:0000256" key="1">
    <source>
        <dbReference type="SAM" id="Phobius"/>
    </source>
</evidence>
<keyword evidence="3" id="KW-0808">Transferase</keyword>
<feature type="transmembrane region" description="Helical" evidence="1">
    <location>
        <begin position="162"/>
        <end position="179"/>
    </location>
</feature>
<dbReference type="Pfam" id="PF01757">
    <property type="entry name" value="Acyl_transf_3"/>
    <property type="match status" value="1"/>
</dbReference>
<keyword evidence="3" id="KW-0012">Acyltransferase</keyword>
<sequence length="403" mass="43854">MDGQRGIGTPVAKPHLGALTGVRFIAALHVIAFHLYHRFCLSEGAPPGVHDLLKAGHLGVALFFVLSGFILGYNYLERLPRTSAQRRAFWGARFARVYPVYLLGLVVTAPFFLRWILNDVQAGQWPWMNLLGLGLSPLLLQSWVPESALGWNAVGWSLSDEAFFYACFPFLGAWVARLGRSKVLQVAAGVVAAGCVLPIIYVLTKPDGLERVDAFTTGPWLVALRFLPLQRLAEFLLGICVARLFMSHPQGRPALPRGMTGAVALTTLALFCLHDRLPFPLGPSLFSLLFAALLYGLPLARGLLPRVLASKPLHVLGEASYALYILHMPVLDLMQKMTARAGAELPLPVFVPLFLLVALGVSVAVFRFVEEPARRALRQWFERPMAHAHSGGDASGGTGAAPA</sequence>
<feature type="domain" description="Acyltransferase 3" evidence="2">
    <location>
        <begin position="18"/>
        <end position="366"/>
    </location>
</feature>
<protein>
    <submittedName>
        <fullName evidence="3">Acyltransferase</fullName>
    </submittedName>
</protein>
<evidence type="ECO:0000313" key="4">
    <source>
        <dbReference type="Proteomes" id="UP000662747"/>
    </source>
</evidence>
<feature type="transmembrane region" description="Helical" evidence="1">
    <location>
        <begin position="16"/>
        <end position="36"/>
    </location>
</feature>
<keyword evidence="1" id="KW-0812">Transmembrane</keyword>
<evidence type="ECO:0000313" key="3">
    <source>
        <dbReference type="EMBL" id="QSQ23273.1"/>
    </source>
</evidence>
<organism evidence="3 4">
    <name type="scientific">Pyxidicoccus parkwayensis</name>
    <dbReference type="NCBI Taxonomy" id="2813578"/>
    <lineage>
        <taxon>Bacteria</taxon>
        <taxon>Pseudomonadati</taxon>
        <taxon>Myxococcota</taxon>
        <taxon>Myxococcia</taxon>
        <taxon>Myxococcales</taxon>
        <taxon>Cystobacterineae</taxon>
        <taxon>Myxococcaceae</taxon>
        <taxon>Pyxidicoccus</taxon>
    </lineage>
</organism>
<dbReference type="EMBL" id="CP071090">
    <property type="protein sequence ID" value="QSQ23273.1"/>
    <property type="molecule type" value="Genomic_DNA"/>
</dbReference>
<keyword evidence="1" id="KW-0472">Membrane</keyword>
<keyword evidence="4" id="KW-1185">Reference proteome</keyword>
<feature type="transmembrane region" description="Helical" evidence="1">
    <location>
        <begin position="350"/>
        <end position="369"/>
    </location>
</feature>
<dbReference type="Proteomes" id="UP000662747">
    <property type="component" value="Chromosome"/>
</dbReference>
<feature type="transmembrane region" description="Helical" evidence="1">
    <location>
        <begin position="97"/>
        <end position="117"/>
    </location>
</feature>
<dbReference type="RefSeq" id="WP_206724848.1">
    <property type="nucleotide sequence ID" value="NZ_CP071090.1"/>
</dbReference>
<dbReference type="GO" id="GO:0016746">
    <property type="term" value="F:acyltransferase activity"/>
    <property type="evidence" value="ECO:0007669"/>
    <property type="project" value="UniProtKB-KW"/>
</dbReference>
<feature type="transmembrane region" description="Helical" evidence="1">
    <location>
        <begin position="283"/>
        <end position="300"/>
    </location>
</feature>
<name>A0ABX7P2C9_9BACT</name>
<gene>
    <name evidence="3" type="ORF">JY651_50775</name>
</gene>
<reference evidence="3 4" key="1">
    <citation type="submission" date="2021-02" db="EMBL/GenBank/DDBJ databases">
        <title>De Novo genome assembly of isolated myxobacteria.</title>
        <authorList>
            <person name="Stevens D.C."/>
        </authorList>
    </citation>
    <scope>NUCLEOTIDE SEQUENCE [LARGE SCALE GENOMIC DNA]</scope>
    <source>
        <strain evidence="4">SCPEA02</strain>
    </source>
</reference>
<keyword evidence="1" id="KW-1133">Transmembrane helix</keyword>
<dbReference type="PANTHER" id="PTHR23028">
    <property type="entry name" value="ACETYLTRANSFERASE"/>
    <property type="match status" value="1"/>
</dbReference>
<evidence type="ECO:0000259" key="2">
    <source>
        <dbReference type="Pfam" id="PF01757"/>
    </source>
</evidence>